<evidence type="ECO:0000313" key="3">
    <source>
        <dbReference type="EMBL" id="ANY17066.1"/>
    </source>
</evidence>
<feature type="region of interest" description="Disordered" evidence="1">
    <location>
        <begin position="31"/>
        <end position="74"/>
    </location>
</feature>
<accession>A0A0M7I5G1</accession>
<feature type="chain" id="PRO_5005268353" description="Acid shock protein" evidence="2">
    <location>
        <begin position="28"/>
        <end position="74"/>
    </location>
</feature>
<keyword evidence="2" id="KW-0732">Signal</keyword>
<feature type="signal peptide" evidence="2">
    <location>
        <begin position="1"/>
        <end position="27"/>
    </location>
</feature>
<reference evidence="4 5" key="1">
    <citation type="submission" date="2015-09" db="EMBL/GenBank/DDBJ databases">
        <authorList>
            <person name="Jackson K.R."/>
            <person name="Lunt B.L."/>
            <person name="Fisher J.N.B."/>
            <person name="Gardner A.V."/>
            <person name="Bailey M.E."/>
            <person name="Deus L.M."/>
            <person name="Earl A.S."/>
            <person name="Gibby P.D."/>
            <person name="Hartmann K.A."/>
            <person name="Liu J.E."/>
            <person name="Manci A.M."/>
            <person name="Nielsen D.A."/>
            <person name="Solomon M.B."/>
            <person name="Breakwell D.P."/>
            <person name="Burnett S.H."/>
            <person name="Grose J.H."/>
        </authorList>
    </citation>
    <scope>NUCLEOTIDE SEQUENCE [LARGE SCALE GENOMIC DNA]</scope>
    <source>
        <strain evidence="4 5">2789STDY5608636</strain>
    </source>
</reference>
<evidence type="ECO:0000256" key="2">
    <source>
        <dbReference type="SAM" id="SignalP"/>
    </source>
</evidence>
<evidence type="ECO:0000313" key="6">
    <source>
        <dbReference type="Proteomes" id="UP000092950"/>
    </source>
</evidence>
<evidence type="ECO:0000256" key="1">
    <source>
        <dbReference type="SAM" id="MobiDB-lite"/>
    </source>
</evidence>
<dbReference type="EMBL" id="CP016440">
    <property type="protein sequence ID" value="ANY17066.1"/>
    <property type="molecule type" value="Genomic_DNA"/>
</dbReference>
<dbReference type="RefSeq" id="WP_043214565.1">
    <property type="nucleotide sequence ID" value="NZ_CAJGUP010000215.1"/>
</dbReference>
<name>A0A0J6C3U0_9BORD</name>
<evidence type="ECO:0000313" key="4">
    <source>
        <dbReference type="EMBL" id="CUJ18105.1"/>
    </source>
</evidence>
<feature type="compositionally biased region" description="Low complexity" evidence="1">
    <location>
        <begin position="31"/>
        <end position="46"/>
    </location>
</feature>
<gene>
    <name evidence="3" type="ORF">BBN53_14995</name>
    <name evidence="4" type="ORF">ERS370011_04153</name>
</gene>
<protein>
    <recommendedName>
        <fullName evidence="7">Acid shock protein</fullName>
    </recommendedName>
</protein>
<keyword evidence="6" id="KW-1185">Reference proteome</keyword>
<dbReference type="Proteomes" id="UP000053096">
    <property type="component" value="Unassembled WGS sequence"/>
</dbReference>
<dbReference type="Proteomes" id="UP000092950">
    <property type="component" value="Chromosome"/>
</dbReference>
<reference evidence="3 6" key="2">
    <citation type="submission" date="2016-07" db="EMBL/GenBank/DDBJ databases">
        <title>Complete genome sequences of Bordetella pseudohinzii.</title>
        <authorList>
            <person name="Spilker T."/>
            <person name="Darrah R."/>
            <person name="LiPuma J.J."/>
        </authorList>
    </citation>
    <scope>NUCLEOTIDE SEQUENCE [LARGE SCALE GENOMIC DNA]</scope>
    <source>
        <strain evidence="3 6">HI4681</strain>
    </source>
</reference>
<dbReference type="KEGG" id="bpdz:BBN53_14995"/>
<proteinExistence type="predicted"/>
<organism evidence="4 5">
    <name type="scientific">Bordetella pseudohinzii</name>
    <dbReference type="NCBI Taxonomy" id="1331258"/>
    <lineage>
        <taxon>Bacteria</taxon>
        <taxon>Pseudomonadati</taxon>
        <taxon>Pseudomonadota</taxon>
        <taxon>Betaproteobacteria</taxon>
        <taxon>Burkholderiales</taxon>
        <taxon>Alcaligenaceae</taxon>
        <taxon>Bordetella</taxon>
    </lineage>
</organism>
<evidence type="ECO:0000313" key="5">
    <source>
        <dbReference type="Proteomes" id="UP000053096"/>
    </source>
</evidence>
<dbReference type="EMBL" id="CYTV01000021">
    <property type="protein sequence ID" value="CUJ18105.1"/>
    <property type="molecule type" value="Genomic_DNA"/>
</dbReference>
<evidence type="ECO:0008006" key="7">
    <source>
        <dbReference type="Google" id="ProtNLM"/>
    </source>
</evidence>
<feature type="compositionally biased region" description="Basic residues" evidence="1">
    <location>
        <begin position="50"/>
        <end position="64"/>
    </location>
</feature>
<accession>A0A0J6C3U0</accession>
<sequence length="74" mass="7146">MTTQTRIAAFLSTSALCLGLAAAPAFAAQDDAAAGGTSASTAKSGAGKAGHQKHAKNKSHHKAKAGGQSGTPAK</sequence>
<dbReference type="AlphaFoldDB" id="A0A0J6C3U0"/>